<feature type="region of interest" description="Disordered" evidence="1">
    <location>
        <begin position="33"/>
        <end position="56"/>
    </location>
</feature>
<evidence type="ECO:0000256" key="1">
    <source>
        <dbReference type="SAM" id="MobiDB-lite"/>
    </source>
</evidence>
<feature type="compositionally biased region" description="Basic and acidic residues" evidence="1">
    <location>
        <begin position="33"/>
        <end position="45"/>
    </location>
</feature>
<accession>A0ABW6SHK3</accession>
<reference evidence="2 3" key="1">
    <citation type="submission" date="2024-10" db="EMBL/GenBank/DDBJ databases">
        <title>The Natural Products Discovery Center: Release of the First 8490 Sequenced Strains for Exploring Actinobacteria Biosynthetic Diversity.</title>
        <authorList>
            <person name="Kalkreuter E."/>
            <person name="Kautsar S.A."/>
            <person name="Yang D."/>
            <person name="Bader C.D."/>
            <person name="Teijaro C.N."/>
            <person name="Fluegel L."/>
            <person name="Davis C.M."/>
            <person name="Simpson J.R."/>
            <person name="Lauterbach L."/>
            <person name="Steele A.D."/>
            <person name="Gui C."/>
            <person name="Meng S."/>
            <person name="Li G."/>
            <person name="Viehrig K."/>
            <person name="Ye F."/>
            <person name="Su P."/>
            <person name="Kiefer A.F."/>
            <person name="Nichols A."/>
            <person name="Cepeda A.J."/>
            <person name="Yan W."/>
            <person name="Fan B."/>
            <person name="Jiang Y."/>
            <person name="Adhikari A."/>
            <person name="Zheng C.-J."/>
            <person name="Schuster L."/>
            <person name="Cowan T.M."/>
            <person name="Smanski M.J."/>
            <person name="Chevrette M.G."/>
            <person name="De Carvalho L.P.S."/>
            <person name="Shen B."/>
        </authorList>
    </citation>
    <scope>NUCLEOTIDE SEQUENCE [LARGE SCALE GENOMIC DNA]</scope>
    <source>
        <strain evidence="2 3">NPDC002173</strain>
    </source>
</reference>
<name>A0ABW6SHK3_9ACTN</name>
<protein>
    <submittedName>
        <fullName evidence="2">Uncharacterized protein</fullName>
    </submittedName>
</protein>
<dbReference type="EMBL" id="JBIASD010000001">
    <property type="protein sequence ID" value="MFF3664459.1"/>
    <property type="molecule type" value="Genomic_DNA"/>
</dbReference>
<evidence type="ECO:0000313" key="3">
    <source>
        <dbReference type="Proteomes" id="UP001602013"/>
    </source>
</evidence>
<organism evidence="2 3">
    <name type="scientific">Microtetraspora malaysiensis</name>
    <dbReference type="NCBI Taxonomy" id="161358"/>
    <lineage>
        <taxon>Bacteria</taxon>
        <taxon>Bacillati</taxon>
        <taxon>Actinomycetota</taxon>
        <taxon>Actinomycetes</taxon>
        <taxon>Streptosporangiales</taxon>
        <taxon>Streptosporangiaceae</taxon>
        <taxon>Microtetraspora</taxon>
    </lineage>
</organism>
<sequence>MRSRIAGPAFISPTARLVQDRIAGMRQDLVHTAAEHDAPAEEQRHQARAHTSMRESAGAAHPGRFLCARAELAALGVKVAASTVWEILKQEGLDPAPRLSMRWTDFQPYRG</sequence>
<dbReference type="Proteomes" id="UP001602013">
    <property type="component" value="Unassembled WGS sequence"/>
</dbReference>
<gene>
    <name evidence="2" type="ORF">ACFYXI_02610</name>
</gene>
<dbReference type="RefSeq" id="WP_387408556.1">
    <property type="nucleotide sequence ID" value="NZ_JBIASD010000001.1"/>
</dbReference>
<evidence type="ECO:0000313" key="2">
    <source>
        <dbReference type="EMBL" id="MFF3664459.1"/>
    </source>
</evidence>
<keyword evidence="3" id="KW-1185">Reference proteome</keyword>
<comment type="caution">
    <text evidence="2">The sequence shown here is derived from an EMBL/GenBank/DDBJ whole genome shotgun (WGS) entry which is preliminary data.</text>
</comment>
<proteinExistence type="predicted"/>